<reference evidence="1" key="1">
    <citation type="submission" date="2018-11" db="EMBL/GenBank/DDBJ databases">
        <authorList>
            <consortium name="Pathogen Informatics"/>
        </authorList>
    </citation>
    <scope>NUCLEOTIDE SEQUENCE</scope>
</reference>
<keyword evidence="2" id="KW-1185">Reference proteome</keyword>
<sequence length="47" mass="4421">MNSAEGGVLSKGAAAATRTGIIGLGDGTSVAANLSADNGSLRPNCAC</sequence>
<protein>
    <submittedName>
        <fullName evidence="1">Uncharacterized protein</fullName>
    </submittedName>
</protein>
<gene>
    <name evidence="1" type="ORF">PXEA_LOCUS5241</name>
</gene>
<dbReference type="AlphaFoldDB" id="A0A448WHD7"/>
<proteinExistence type="predicted"/>
<evidence type="ECO:0000313" key="2">
    <source>
        <dbReference type="Proteomes" id="UP000784294"/>
    </source>
</evidence>
<comment type="caution">
    <text evidence="1">The sequence shown here is derived from an EMBL/GenBank/DDBJ whole genome shotgun (WGS) entry which is preliminary data.</text>
</comment>
<evidence type="ECO:0000313" key="1">
    <source>
        <dbReference type="EMBL" id="VEL11801.1"/>
    </source>
</evidence>
<organism evidence="1 2">
    <name type="scientific">Protopolystoma xenopodis</name>
    <dbReference type="NCBI Taxonomy" id="117903"/>
    <lineage>
        <taxon>Eukaryota</taxon>
        <taxon>Metazoa</taxon>
        <taxon>Spiralia</taxon>
        <taxon>Lophotrochozoa</taxon>
        <taxon>Platyhelminthes</taxon>
        <taxon>Monogenea</taxon>
        <taxon>Polyopisthocotylea</taxon>
        <taxon>Polystomatidea</taxon>
        <taxon>Polystomatidae</taxon>
        <taxon>Protopolystoma</taxon>
    </lineage>
</organism>
<dbReference type="EMBL" id="CAAALY010012903">
    <property type="protein sequence ID" value="VEL11801.1"/>
    <property type="molecule type" value="Genomic_DNA"/>
</dbReference>
<accession>A0A448WHD7</accession>
<name>A0A448WHD7_9PLAT</name>
<dbReference type="Proteomes" id="UP000784294">
    <property type="component" value="Unassembled WGS sequence"/>
</dbReference>